<comment type="caution">
    <text evidence="1">The sequence shown here is derived from an EMBL/GenBank/DDBJ whole genome shotgun (WGS) entry which is preliminary data.</text>
</comment>
<accession>A0A4R2GIR7</accession>
<protein>
    <recommendedName>
        <fullName evidence="3">Acetyltransferase (GNAT) family protein</fullName>
    </recommendedName>
</protein>
<sequence>MPEQPYYIKKQDINRKKWDDCISNSQNPLVYGYSWYLDLVSPDWSAIILGDYKAVLPLYIKTKMGVRYVMQPPYCQQLGLFRKSELSKEEVGLIFRAIPALVLTMNTHPGCEDIPVRFLMKKKDNYILNLRHDYADLYSLYNSNCKRNIKQALREDQMTGGRQITVNEFLDFLFKNSHYPFEKGYRETIKRIVTETIDTGKAFIETVCNSEGNLLAVGFFVKTNHSVTFLSGASSAEGFQKKSMFLLMDEVIRKFAYSNLILDFEGSENRNVARFYKGFGSKCEPYFAYEQFLLRFFLKFM</sequence>
<dbReference type="InterPro" id="IPR016181">
    <property type="entry name" value="Acyl_CoA_acyltransferase"/>
</dbReference>
<keyword evidence="2" id="KW-1185">Reference proteome</keyword>
<dbReference type="AlphaFoldDB" id="A0A4R2GIR7"/>
<organism evidence="1 2">
    <name type="scientific">Natronoflexus pectinivorans</name>
    <dbReference type="NCBI Taxonomy" id="682526"/>
    <lineage>
        <taxon>Bacteria</taxon>
        <taxon>Pseudomonadati</taxon>
        <taxon>Bacteroidota</taxon>
        <taxon>Bacteroidia</taxon>
        <taxon>Marinilabiliales</taxon>
        <taxon>Marinilabiliaceae</taxon>
        <taxon>Natronoflexus</taxon>
    </lineage>
</organism>
<dbReference type="OrthoDB" id="1113003at2"/>
<reference evidence="1 2" key="1">
    <citation type="submission" date="2019-03" db="EMBL/GenBank/DDBJ databases">
        <title>Genomic Encyclopedia of Type Strains, Phase IV (KMG-IV): sequencing the most valuable type-strain genomes for metagenomic binning, comparative biology and taxonomic classification.</title>
        <authorList>
            <person name="Goeker M."/>
        </authorList>
    </citation>
    <scope>NUCLEOTIDE SEQUENCE [LARGE SCALE GENOMIC DNA]</scope>
    <source>
        <strain evidence="1 2">DSM 24179</strain>
    </source>
</reference>
<dbReference type="RefSeq" id="WP_132433589.1">
    <property type="nucleotide sequence ID" value="NZ_SLWK01000005.1"/>
</dbReference>
<proteinExistence type="predicted"/>
<dbReference type="EMBL" id="SLWK01000005">
    <property type="protein sequence ID" value="TCO08285.1"/>
    <property type="molecule type" value="Genomic_DNA"/>
</dbReference>
<name>A0A4R2GIR7_9BACT</name>
<dbReference type="Proteomes" id="UP000295221">
    <property type="component" value="Unassembled WGS sequence"/>
</dbReference>
<evidence type="ECO:0000313" key="1">
    <source>
        <dbReference type="EMBL" id="TCO08285.1"/>
    </source>
</evidence>
<evidence type="ECO:0000313" key="2">
    <source>
        <dbReference type="Proteomes" id="UP000295221"/>
    </source>
</evidence>
<gene>
    <name evidence="1" type="ORF">EV194_10587</name>
</gene>
<dbReference type="SUPFAM" id="SSF55729">
    <property type="entry name" value="Acyl-CoA N-acyltransferases (Nat)"/>
    <property type="match status" value="1"/>
</dbReference>
<evidence type="ECO:0008006" key="3">
    <source>
        <dbReference type="Google" id="ProtNLM"/>
    </source>
</evidence>
<dbReference type="Gene3D" id="3.40.630.30">
    <property type="match status" value="1"/>
</dbReference>